<dbReference type="InterPro" id="IPR029257">
    <property type="entry name" value="RAB3GAP2_C"/>
</dbReference>
<keyword evidence="8" id="KW-1185">Reference proteome</keyword>
<evidence type="ECO:0000256" key="1">
    <source>
        <dbReference type="ARBA" id="ARBA00004496"/>
    </source>
</evidence>
<evidence type="ECO:0008006" key="9">
    <source>
        <dbReference type="Google" id="ProtNLM"/>
    </source>
</evidence>
<dbReference type="InterPro" id="IPR026059">
    <property type="entry name" value="Rab3GAP2"/>
</dbReference>
<reference evidence="7 8" key="1">
    <citation type="submission" date="2018-11" db="EMBL/GenBank/DDBJ databases">
        <authorList>
            <consortium name="Pathogen Informatics"/>
        </authorList>
    </citation>
    <scope>NUCLEOTIDE SEQUENCE [LARGE SCALE GENOMIC DNA]</scope>
</reference>
<dbReference type="OrthoDB" id="2019917at2759"/>
<dbReference type="PANTHER" id="PTHR12472">
    <property type="entry name" value="RAB3-GAP REGULATORY DOMAIN"/>
    <property type="match status" value="1"/>
</dbReference>
<dbReference type="EMBL" id="UYWW01012162">
    <property type="protein sequence ID" value="VDM19107.1"/>
    <property type="molecule type" value="Genomic_DNA"/>
</dbReference>
<protein>
    <recommendedName>
        <fullName evidence="9">Rab3-GAP regulatory subunit N-terminal domain-containing protein</fullName>
    </recommendedName>
</protein>
<organism evidence="7 8">
    <name type="scientific">Wuchereria bancrofti</name>
    <dbReference type="NCBI Taxonomy" id="6293"/>
    <lineage>
        <taxon>Eukaryota</taxon>
        <taxon>Metazoa</taxon>
        <taxon>Ecdysozoa</taxon>
        <taxon>Nematoda</taxon>
        <taxon>Chromadorea</taxon>
        <taxon>Rhabditida</taxon>
        <taxon>Spirurina</taxon>
        <taxon>Spiruromorpha</taxon>
        <taxon>Filarioidea</taxon>
        <taxon>Onchocercidae</taxon>
        <taxon>Wuchereria</taxon>
    </lineage>
</organism>
<dbReference type="Pfam" id="PF14656">
    <property type="entry name" value="RAB3GAP2_C"/>
    <property type="match status" value="2"/>
</dbReference>
<dbReference type="InParanoid" id="A0A3P7ERW6"/>
<dbReference type="OMA" id="PFRYIYD"/>
<evidence type="ECO:0000313" key="7">
    <source>
        <dbReference type="EMBL" id="VDM19107.1"/>
    </source>
</evidence>
<comment type="similarity">
    <text evidence="2">Belongs to the Rab3-GAP regulatory subunit family.</text>
</comment>
<dbReference type="FunCoup" id="A0A3P7ERW6">
    <property type="interactions" value="2171"/>
</dbReference>
<accession>A0A3P7ERW6</accession>
<dbReference type="AlphaFoldDB" id="A0A3P7ERW6"/>
<comment type="subcellular location">
    <subcellularLocation>
        <location evidence="1">Cytoplasm</location>
    </subcellularLocation>
</comment>
<keyword evidence="4" id="KW-0963">Cytoplasm</keyword>
<feature type="domain" description="Rab3-GAP regulatory subunit N-terminal" evidence="5">
    <location>
        <begin position="96"/>
        <end position="507"/>
    </location>
</feature>
<name>A0A3P7ERW6_WUCBA</name>
<keyword evidence="3" id="KW-0343">GTPase activation</keyword>
<sequence length="1366" mass="156162">MSKDLKEIYALTEQQLLLIQRYFMSDTSDYVNKSAIEEWISDDENDSIAGMDTEDEAGIVDWTNFGSFDVDTNDPRPALIRKESKDFKKTAKNSKWLQGSLISALGNMDLLVFAHAQKVVSIEKNPSDNTFQIIAQFNTADSSWSPPAYIRCLCVLPLSCTRKTETSLYDWSAIVVGMSNGYVRFFTEKGLLLRSDHVSDSPIEEIRLGRSVMAGNQELTILSQTDLTCIEALSLYAALKAAKNQLACGEMDVEKVAAHAKLNVEKLKFESGIDVVDFGISGPLKATWFDLHSAATLSHQGYMAKIERSSLPLYSTYVFVGRSPYVGFGWHTPGASQNVLSDALYALGNQLTSSVASSIPSFGIRSFLGIGTSRKDRQPIVEIKPSAVIPMRSSIVDGKREGERIYMAPGKYKLAAVTDSLARVALIDIRTRHMVRMWKGYRDARCAWLEGMSTLDRKKSRYELEVQPSTTLFLVIFAPRRGLLEAWSMQNGRRVFASTVDRHGRLIGIPRLSDHLLGCDERASSHLPSVFFLSSNGTIYHLWIPFHRALSDETDSAIHDSSIIKEINQMMKDGTVEDFSTWLQFFRALKTTSAMRESMDILWRDCDIDCYKLGLIMASVLQHVESYHAVKKSPNSDNLVTYVAAVSRLLDVYIYLLKIDNEEPNTISEEFEKFDITEMLSIDKEMLDLCLQRISEFRTENDSAKERNLTFAEFISHFDLTQTSMASSNQKKLKNKLVKKTAAFGDLLFNGVLTGRCTIQHFVNHIIPQLGLSKEDFADAFCAYWLNPSDDLVHRLPRVLILYKHLSKFDSGGHSWLNKVERNILNSQELGAALTLCLAARAVAHTQMHSSPNEMSSNSELNDESYREDWDRVELTLEWWDLLLRHLHCMIILKALPGDLRVCLSDLINGGPAYYREQIGKWSAGFNLDPEHLYDIFDDPTVVNSKIKWEVTIAELRKLFPISLSPELVVSDCAWECIGAWRRQKEKNEAYKLLEKAIKFVELLGEKGVLQHGICFMLWDTFLRHPFRYIYDFLNRKSSKFKRLEDCRMDLATKQHICFGKAYMNGYEEHFPYCCTKILRLLRNSVKFAEALDANEDSSSASSVYNLFEDFIEAVFEFQRRKQTKPKKPLSLMAGLQKPVNYSLVCHHHDLAMVIELQVTLEEWPPGPKYLFDSISERAFFESFYAHPLIPMESIAESIREKRMEFLKKCVSHNGSPEFTRHLRFHIYDLANDWTLSADEIKSKEVIALFQKGLDSEAKDVLRVMENMELLPYELFDVAVARVRKWFDTNEKEDLMMRGLRMSCMDNRMMKCIRESKMEVVLVPPDDIKQLMLQVRICLDRVQLSDQAVKTDCLARDFEKLITMIQ</sequence>
<dbReference type="Pfam" id="PF14655">
    <property type="entry name" value="RAB3GAP2_N"/>
    <property type="match status" value="1"/>
</dbReference>
<gene>
    <name evidence="7" type="ORF">WBA_LOCUS10327</name>
</gene>
<evidence type="ECO:0000256" key="3">
    <source>
        <dbReference type="ARBA" id="ARBA00022468"/>
    </source>
</evidence>
<evidence type="ECO:0000259" key="5">
    <source>
        <dbReference type="Pfam" id="PF14655"/>
    </source>
</evidence>
<evidence type="ECO:0000313" key="8">
    <source>
        <dbReference type="Proteomes" id="UP000270924"/>
    </source>
</evidence>
<dbReference type="GO" id="GO:0005737">
    <property type="term" value="C:cytoplasm"/>
    <property type="evidence" value="ECO:0007669"/>
    <property type="project" value="UniProtKB-SubCell"/>
</dbReference>
<dbReference type="InterPro" id="IPR032839">
    <property type="entry name" value="RAB3GAP_N"/>
</dbReference>
<evidence type="ECO:0000256" key="2">
    <source>
        <dbReference type="ARBA" id="ARBA00008153"/>
    </source>
</evidence>
<evidence type="ECO:0000256" key="4">
    <source>
        <dbReference type="ARBA" id="ARBA00022490"/>
    </source>
</evidence>
<proteinExistence type="inferred from homology"/>
<feature type="domain" description="Rab3GAP regulatory subunit C-terminal" evidence="6">
    <location>
        <begin position="815"/>
        <end position="1031"/>
    </location>
</feature>
<feature type="domain" description="Rab3GAP regulatory subunit C-terminal" evidence="6">
    <location>
        <begin position="1123"/>
        <end position="1338"/>
    </location>
</feature>
<dbReference type="Proteomes" id="UP000270924">
    <property type="component" value="Unassembled WGS sequence"/>
</dbReference>
<dbReference type="PANTHER" id="PTHR12472:SF0">
    <property type="entry name" value="RAB3 GTPASE-ACTIVATING PROTEIN NON-CATALYTIC SUBUNIT"/>
    <property type="match status" value="1"/>
</dbReference>
<evidence type="ECO:0000259" key="6">
    <source>
        <dbReference type="Pfam" id="PF14656"/>
    </source>
</evidence>
<dbReference type="GO" id="GO:0005096">
    <property type="term" value="F:GTPase activator activity"/>
    <property type="evidence" value="ECO:0007669"/>
    <property type="project" value="UniProtKB-KW"/>
</dbReference>